<sequence>MTPAHPSARRHPPQKAAVAVGAVFLVIGLAGFVPGITTHFDLLEFSGSHSGARLFDVFAISVLHNVVHLAFGAIGILAGAASPAASRVFLMVGGGIYLLLSVYGLGTADHPGANFLPVNHADNWLHLGLGAGMIALGLLTTAIERKRGDYPEPEIQHQ</sequence>
<comment type="caution">
    <text evidence="2">The sequence shown here is derived from an EMBL/GenBank/DDBJ whole genome shotgun (WGS) entry which is preliminary data.</text>
</comment>
<name>A0A1R0L3W3_9PSEU</name>
<organism evidence="2 3">
    <name type="scientific">Amycolatopsis coloradensis</name>
    <dbReference type="NCBI Taxonomy" id="76021"/>
    <lineage>
        <taxon>Bacteria</taxon>
        <taxon>Bacillati</taxon>
        <taxon>Actinomycetota</taxon>
        <taxon>Actinomycetes</taxon>
        <taxon>Pseudonocardiales</taxon>
        <taxon>Pseudonocardiaceae</taxon>
        <taxon>Amycolatopsis</taxon>
    </lineage>
</organism>
<dbReference type="AlphaFoldDB" id="A0A1R0L3W3"/>
<reference evidence="2 3" key="1">
    <citation type="submission" date="2016-01" db="EMBL/GenBank/DDBJ databases">
        <title>Amycolatopsis coloradensis genome sequencing and assembly.</title>
        <authorList>
            <person name="Mayilraj S."/>
        </authorList>
    </citation>
    <scope>NUCLEOTIDE SEQUENCE [LARGE SCALE GENOMIC DNA]</scope>
    <source>
        <strain evidence="2 3">DSM 44225</strain>
    </source>
</reference>
<keyword evidence="1" id="KW-0812">Transmembrane</keyword>
<feature type="transmembrane region" description="Helical" evidence="1">
    <location>
        <begin position="57"/>
        <end position="81"/>
    </location>
</feature>
<dbReference type="RefSeq" id="WP_076154990.1">
    <property type="nucleotide sequence ID" value="NZ_JBEZVB010000036.1"/>
</dbReference>
<feature type="transmembrane region" description="Helical" evidence="1">
    <location>
        <begin position="125"/>
        <end position="143"/>
    </location>
</feature>
<evidence type="ECO:0000256" key="1">
    <source>
        <dbReference type="SAM" id="Phobius"/>
    </source>
</evidence>
<evidence type="ECO:0000313" key="2">
    <source>
        <dbReference type="EMBL" id="OLZ57383.1"/>
    </source>
</evidence>
<keyword evidence="1" id="KW-1133">Transmembrane helix</keyword>
<evidence type="ECO:0008006" key="4">
    <source>
        <dbReference type="Google" id="ProtNLM"/>
    </source>
</evidence>
<dbReference type="Proteomes" id="UP000187486">
    <property type="component" value="Unassembled WGS sequence"/>
</dbReference>
<keyword evidence="1" id="KW-0472">Membrane</keyword>
<keyword evidence="3" id="KW-1185">Reference proteome</keyword>
<accession>A0A1R0L3W3</accession>
<dbReference type="OrthoDB" id="572373at2"/>
<feature type="transmembrane region" description="Helical" evidence="1">
    <location>
        <begin position="16"/>
        <end position="37"/>
    </location>
</feature>
<dbReference type="Pfam" id="PF14325">
    <property type="entry name" value="DUF4383"/>
    <property type="match status" value="1"/>
</dbReference>
<evidence type="ECO:0000313" key="3">
    <source>
        <dbReference type="Proteomes" id="UP000187486"/>
    </source>
</evidence>
<dbReference type="EMBL" id="MQUQ01000001">
    <property type="protein sequence ID" value="OLZ57383.1"/>
    <property type="molecule type" value="Genomic_DNA"/>
</dbReference>
<protein>
    <recommendedName>
        <fullName evidence="4">DUF4383 domain-containing protein</fullName>
    </recommendedName>
</protein>
<dbReference type="STRING" id="76021.BS329_01550"/>
<feature type="transmembrane region" description="Helical" evidence="1">
    <location>
        <begin position="88"/>
        <end position="105"/>
    </location>
</feature>
<gene>
    <name evidence="2" type="ORF">BS329_01550</name>
</gene>
<proteinExistence type="predicted"/>